<reference evidence="8" key="1">
    <citation type="submission" date="2022-11" db="EMBL/GenBank/DDBJ databases">
        <title>Salinimicrobium profundisediminis sp. nov., isolated from deep-sea sediment of the Mariana Trench.</title>
        <authorList>
            <person name="Fu H."/>
        </authorList>
    </citation>
    <scope>NUCLEOTIDE SEQUENCE</scope>
    <source>
        <strain evidence="8">MT39</strain>
    </source>
</reference>
<comment type="caution">
    <text evidence="8">The sequence shown here is derived from an EMBL/GenBank/DDBJ whole genome shotgun (WGS) entry which is preliminary data.</text>
</comment>
<evidence type="ECO:0000256" key="4">
    <source>
        <dbReference type="ARBA" id="ARBA00022801"/>
    </source>
</evidence>
<comment type="similarity">
    <text evidence="1">Belongs to the XseB family.</text>
</comment>
<sequence>MGTKITYTEAFTELQEIVVEMENAEIGIDELDAKVKRASALLKICREKLYKTEQNVLETLKAIDPQ</sequence>
<gene>
    <name evidence="8" type="primary">xseB</name>
    <name evidence="8" type="ORF">OQ279_06375</name>
</gene>
<dbReference type="AlphaFoldDB" id="A0A9X3CVV3"/>
<evidence type="ECO:0000256" key="7">
    <source>
        <dbReference type="SAM" id="Coils"/>
    </source>
</evidence>
<protein>
    <recommendedName>
        <fullName evidence="6">Exodeoxyribonuclease VII small subunit</fullName>
        <ecNumber evidence="6">3.1.11.6</ecNumber>
    </recommendedName>
</protein>
<dbReference type="Pfam" id="PF02609">
    <property type="entry name" value="Exonuc_VII_S"/>
    <property type="match status" value="1"/>
</dbReference>
<keyword evidence="9" id="KW-1185">Reference proteome</keyword>
<dbReference type="Gene3D" id="1.10.287.1040">
    <property type="entry name" value="Exonuclease VII, small subunit"/>
    <property type="match status" value="1"/>
</dbReference>
<dbReference type="InterPro" id="IPR003761">
    <property type="entry name" value="Exonuc_VII_S"/>
</dbReference>
<dbReference type="NCBIfam" id="TIGR01280">
    <property type="entry name" value="xseB"/>
    <property type="match status" value="1"/>
</dbReference>
<dbReference type="GO" id="GO:0006308">
    <property type="term" value="P:DNA catabolic process"/>
    <property type="evidence" value="ECO:0007669"/>
    <property type="project" value="UniProtKB-UniRule"/>
</dbReference>
<dbReference type="GO" id="GO:0008855">
    <property type="term" value="F:exodeoxyribonuclease VII activity"/>
    <property type="evidence" value="ECO:0007669"/>
    <property type="project" value="UniProtKB-UniRule"/>
</dbReference>
<dbReference type="InterPro" id="IPR037004">
    <property type="entry name" value="Exonuc_VII_ssu_sf"/>
</dbReference>
<keyword evidence="5" id="KW-0269">Exonuclease</keyword>
<dbReference type="EC" id="3.1.11.6" evidence="6"/>
<evidence type="ECO:0000256" key="2">
    <source>
        <dbReference type="ARBA" id="ARBA00022490"/>
    </source>
</evidence>
<dbReference type="RefSeq" id="WP_266069021.1">
    <property type="nucleotide sequence ID" value="NZ_JAPJDA010000008.1"/>
</dbReference>
<evidence type="ECO:0000256" key="6">
    <source>
        <dbReference type="NCBIfam" id="TIGR01280"/>
    </source>
</evidence>
<dbReference type="EMBL" id="JAPJDA010000008">
    <property type="protein sequence ID" value="MCX2837776.1"/>
    <property type="molecule type" value="Genomic_DNA"/>
</dbReference>
<keyword evidence="4 8" id="KW-0378">Hydrolase</keyword>
<evidence type="ECO:0000256" key="5">
    <source>
        <dbReference type="ARBA" id="ARBA00022839"/>
    </source>
</evidence>
<feature type="coiled-coil region" evidence="7">
    <location>
        <begin position="14"/>
        <end position="48"/>
    </location>
</feature>
<keyword evidence="7" id="KW-0175">Coiled coil</keyword>
<proteinExistence type="inferred from homology"/>
<keyword evidence="3" id="KW-0540">Nuclease</keyword>
<accession>A0A9X3CVV3</accession>
<evidence type="ECO:0000313" key="9">
    <source>
        <dbReference type="Proteomes" id="UP001148482"/>
    </source>
</evidence>
<organism evidence="8 9">
    <name type="scientific">Salinimicrobium profundisediminis</name>
    <dbReference type="NCBI Taxonomy" id="2994553"/>
    <lineage>
        <taxon>Bacteria</taxon>
        <taxon>Pseudomonadati</taxon>
        <taxon>Bacteroidota</taxon>
        <taxon>Flavobacteriia</taxon>
        <taxon>Flavobacteriales</taxon>
        <taxon>Flavobacteriaceae</taxon>
        <taxon>Salinimicrobium</taxon>
    </lineage>
</organism>
<keyword evidence="2" id="KW-0963">Cytoplasm</keyword>
<name>A0A9X3CVV3_9FLAO</name>
<dbReference type="Proteomes" id="UP001148482">
    <property type="component" value="Unassembled WGS sequence"/>
</dbReference>
<evidence type="ECO:0000256" key="3">
    <source>
        <dbReference type="ARBA" id="ARBA00022722"/>
    </source>
</evidence>
<evidence type="ECO:0000256" key="1">
    <source>
        <dbReference type="ARBA" id="ARBA00009998"/>
    </source>
</evidence>
<dbReference type="GO" id="GO:0009318">
    <property type="term" value="C:exodeoxyribonuclease VII complex"/>
    <property type="evidence" value="ECO:0007669"/>
    <property type="project" value="UniProtKB-UniRule"/>
</dbReference>
<dbReference type="SUPFAM" id="SSF116842">
    <property type="entry name" value="XseB-like"/>
    <property type="match status" value="1"/>
</dbReference>
<evidence type="ECO:0000313" key="8">
    <source>
        <dbReference type="EMBL" id="MCX2837776.1"/>
    </source>
</evidence>